<dbReference type="RefSeq" id="WP_348788782.1">
    <property type="nucleotide sequence ID" value="NZ_CP157390.1"/>
</dbReference>
<dbReference type="InterPro" id="IPR011008">
    <property type="entry name" value="Dimeric_a/b-barrel"/>
</dbReference>
<evidence type="ECO:0000256" key="1">
    <source>
        <dbReference type="SAM" id="MobiDB-lite"/>
    </source>
</evidence>
<dbReference type="SUPFAM" id="SSF54909">
    <property type="entry name" value="Dimeric alpha+beta barrel"/>
    <property type="match status" value="1"/>
</dbReference>
<reference evidence="2" key="1">
    <citation type="submission" date="2024-05" db="EMBL/GenBank/DDBJ databases">
        <title>The Natural Products Discovery Center: Release of the First 8490 Sequenced Strains for Exploring Actinobacteria Biosynthetic Diversity.</title>
        <authorList>
            <person name="Kalkreuter E."/>
            <person name="Kautsar S.A."/>
            <person name="Yang D."/>
            <person name="Bader C.D."/>
            <person name="Teijaro C.N."/>
            <person name="Fluegel L."/>
            <person name="Davis C.M."/>
            <person name="Simpson J.R."/>
            <person name="Lauterbach L."/>
            <person name="Steele A.D."/>
            <person name="Gui C."/>
            <person name="Meng S."/>
            <person name="Li G."/>
            <person name="Viehrig K."/>
            <person name="Ye F."/>
            <person name="Su P."/>
            <person name="Kiefer A.F."/>
            <person name="Nichols A."/>
            <person name="Cepeda A.J."/>
            <person name="Yan W."/>
            <person name="Fan B."/>
            <person name="Jiang Y."/>
            <person name="Adhikari A."/>
            <person name="Zheng C.-J."/>
            <person name="Schuster L."/>
            <person name="Cowan T.M."/>
            <person name="Smanski M.J."/>
            <person name="Chevrette M.G."/>
            <person name="de Carvalho L.P.S."/>
            <person name="Shen B."/>
        </authorList>
    </citation>
    <scope>NUCLEOTIDE SEQUENCE</scope>
    <source>
        <strain evidence="2">NPDC080035</strain>
    </source>
</reference>
<protein>
    <recommendedName>
        <fullName evidence="3">Antibiotic biosynthesis monooxygenase</fullName>
    </recommendedName>
</protein>
<feature type="region of interest" description="Disordered" evidence="1">
    <location>
        <begin position="112"/>
        <end position="131"/>
    </location>
</feature>
<evidence type="ECO:0000313" key="2">
    <source>
        <dbReference type="EMBL" id="XBM48861.1"/>
    </source>
</evidence>
<proteinExistence type="predicted"/>
<gene>
    <name evidence="2" type="ORF">AAME72_03135</name>
</gene>
<feature type="compositionally biased region" description="Basic and acidic residues" evidence="1">
    <location>
        <begin position="117"/>
        <end position="131"/>
    </location>
</feature>
<name>A0AAU7GEL5_9MICO</name>
<accession>A0AAU7GEL5</accession>
<dbReference type="EMBL" id="CP157390">
    <property type="protein sequence ID" value="XBM48861.1"/>
    <property type="molecule type" value="Genomic_DNA"/>
</dbReference>
<organism evidence="2">
    <name type="scientific">Leifsonia sp. NPDC080035</name>
    <dbReference type="NCBI Taxonomy" id="3143936"/>
    <lineage>
        <taxon>Bacteria</taxon>
        <taxon>Bacillati</taxon>
        <taxon>Actinomycetota</taxon>
        <taxon>Actinomycetes</taxon>
        <taxon>Micrococcales</taxon>
        <taxon>Microbacteriaceae</taxon>
        <taxon>Leifsonia</taxon>
    </lineage>
</organism>
<evidence type="ECO:0008006" key="3">
    <source>
        <dbReference type="Google" id="ProtNLM"/>
    </source>
</evidence>
<dbReference type="AlphaFoldDB" id="A0AAU7GEL5"/>
<dbReference type="Gene3D" id="3.30.70.100">
    <property type="match status" value="1"/>
</dbReference>
<sequence length="131" mass="14716">MSSEGRTTYTSTFIFATKPYDDEFHRLNDEIAERARAIPGFLGEEAWENPQTGLHSEVYYWDSLDALHQLIGMDTHREAKRLHERWIGPYRVVIGQVLSSYGDPALALEHVPAPARADGDRGDATGGDERA</sequence>